<evidence type="ECO:0000313" key="4">
    <source>
        <dbReference type="EMBL" id="GEP30970.1"/>
    </source>
</evidence>
<reference evidence="4 5" key="1">
    <citation type="submission" date="2019-07" db="EMBL/GenBank/DDBJ databases">
        <title>Whole genome shotgun sequence of Thiobacillus plumbophilus NBRC 107929.</title>
        <authorList>
            <person name="Hosoyama A."/>
            <person name="Uohara A."/>
            <person name="Ohji S."/>
            <person name="Ichikawa N."/>
        </authorList>
    </citation>
    <scope>NUCLEOTIDE SEQUENCE [LARGE SCALE GENOMIC DNA]</scope>
    <source>
        <strain evidence="4 5">NBRC 107929</strain>
    </source>
</reference>
<dbReference type="OrthoDB" id="5293418at2"/>
<dbReference type="InterPro" id="IPR057699">
    <property type="entry name" value="DUF7939"/>
</dbReference>
<keyword evidence="1" id="KW-0812">Transmembrane</keyword>
<organism evidence="4 5">
    <name type="scientific">Sulfuriferula plumbiphila</name>
    <dbReference type="NCBI Taxonomy" id="171865"/>
    <lineage>
        <taxon>Bacteria</taxon>
        <taxon>Pseudomonadati</taxon>
        <taxon>Pseudomonadota</taxon>
        <taxon>Betaproteobacteria</taxon>
        <taxon>Nitrosomonadales</taxon>
        <taxon>Sulfuricellaceae</taxon>
        <taxon>Sulfuriferula</taxon>
    </lineage>
</organism>
<feature type="transmembrane region" description="Helical" evidence="1">
    <location>
        <begin position="437"/>
        <end position="458"/>
    </location>
</feature>
<keyword evidence="2" id="KW-0732">Signal</keyword>
<accession>A0A512L925</accession>
<comment type="caution">
    <text evidence="4">The sequence shown here is derived from an EMBL/GenBank/DDBJ whole genome shotgun (WGS) entry which is preliminary data.</text>
</comment>
<evidence type="ECO:0000259" key="3">
    <source>
        <dbReference type="Pfam" id="PF25607"/>
    </source>
</evidence>
<feature type="signal peptide" evidence="2">
    <location>
        <begin position="1"/>
        <end position="27"/>
    </location>
</feature>
<protein>
    <recommendedName>
        <fullName evidence="3">DUF7939 domain-containing protein</fullName>
    </recommendedName>
</protein>
<keyword evidence="1" id="KW-0472">Membrane</keyword>
<dbReference type="PANTHER" id="PTHR40940:SF1">
    <property type="entry name" value="PROTEIN BATD"/>
    <property type="match status" value="1"/>
</dbReference>
<evidence type="ECO:0000256" key="2">
    <source>
        <dbReference type="SAM" id="SignalP"/>
    </source>
</evidence>
<name>A0A512L925_9PROT</name>
<dbReference type="Pfam" id="PF25607">
    <property type="entry name" value="DUF7939"/>
    <property type="match status" value="1"/>
</dbReference>
<dbReference type="RefSeq" id="WP_147073524.1">
    <property type="nucleotide sequence ID" value="NZ_AP021884.1"/>
</dbReference>
<sequence>MVKARFNQFLILLITALGVLCSTQSSASLQVQVDRNPVAVNESFNLTLQSTDSSSGEPDLSALKRDFDVLGQSKSSSFQIINGQVTHNTQWQISLTPKHAGQLQIPAIPVGGQSSPPLSLTVTAANQADTAQQGKNLFLEVSAEPQTVHVQQQIIFTVRLYSALSLGDGSSLSDPEFPNMDAVVERLGSDHPFQVVRNGQAYSVIERRYAVFPQQSGQFSSAPVVFDGSVVEASQGGAGFMFNPFNQSTRHLRLRSKTIAFSVKPVPPGFDSSQWLPASKLQLAEQWSENPPKFTVGEPITRTLTITANGLTASQLPALDSSKIDGLKLYPDQPTLKDNQDGNGIIGTREQKIAFIPTRPGNVTLPAIEIKWWNVNTDKREVARLPARSITILPGSQNQISTPPPTIPTTEVPAPAILATHASQAAGAAIATVSPGWWPWLSLLLGTGWLLTVLAWWWQARKKSSQTGVNTAHEESLSQLEKQFKKACLANDASQAKTQLLAWAKQRWRQPSPASLTALARLCEPALGDALVQLDRALYAKTQAHWQGEPLWQLFRHHKPKDVRIKTEKDSSLEPLYRSS</sequence>
<dbReference type="EMBL" id="BKAD01000021">
    <property type="protein sequence ID" value="GEP30970.1"/>
    <property type="molecule type" value="Genomic_DNA"/>
</dbReference>
<gene>
    <name evidence="4" type="ORF">TPL01_21080</name>
</gene>
<feature type="chain" id="PRO_5021888616" description="DUF7939 domain-containing protein" evidence="2">
    <location>
        <begin position="28"/>
        <end position="580"/>
    </location>
</feature>
<evidence type="ECO:0000313" key="5">
    <source>
        <dbReference type="Proteomes" id="UP000321337"/>
    </source>
</evidence>
<proteinExistence type="predicted"/>
<dbReference type="Pfam" id="PF13584">
    <property type="entry name" value="BatD"/>
    <property type="match status" value="2"/>
</dbReference>
<dbReference type="PANTHER" id="PTHR40940">
    <property type="entry name" value="PROTEIN BATD-RELATED"/>
    <property type="match status" value="1"/>
</dbReference>
<dbReference type="AlphaFoldDB" id="A0A512L925"/>
<keyword evidence="1" id="KW-1133">Transmembrane helix</keyword>
<dbReference type="Proteomes" id="UP000321337">
    <property type="component" value="Unassembled WGS sequence"/>
</dbReference>
<dbReference type="InterPro" id="IPR025738">
    <property type="entry name" value="BatD"/>
</dbReference>
<evidence type="ECO:0000256" key="1">
    <source>
        <dbReference type="SAM" id="Phobius"/>
    </source>
</evidence>
<keyword evidence="5" id="KW-1185">Reference proteome</keyword>
<feature type="domain" description="DUF7939" evidence="3">
    <location>
        <begin position="479"/>
        <end position="560"/>
    </location>
</feature>